<dbReference type="EMBL" id="RXGB01009049">
    <property type="protein sequence ID" value="TMW84586.1"/>
    <property type="molecule type" value="Genomic_DNA"/>
</dbReference>
<protein>
    <submittedName>
        <fullName evidence="1">Uncharacterized protein</fullName>
    </submittedName>
</protein>
<comment type="caution">
    <text evidence="1">The sequence shown here is derived from an EMBL/GenBank/DDBJ whole genome shotgun (WGS) entry which is preliminary data.</text>
</comment>
<feature type="non-terminal residue" evidence="1">
    <location>
        <position position="103"/>
    </location>
</feature>
<evidence type="ECO:0000313" key="1">
    <source>
        <dbReference type="EMBL" id="TMW84586.1"/>
    </source>
</evidence>
<reference evidence="1" key="1">
    <citation type="submission" date="2019-05" db="EMBL/GenBank/DDBJ databases">
        <title>The de novo reference genome and transcriptome assemblies of the wild tomato species Solanum chilense.</title>
        <authorList>
            <person name="Stam R."/>
            <person name="Nosenko T."/>
            <person name="Hoerger A.C."/>
            <person name="Stephan W."/>
            <person name="Seidel M.A."/>
            <person name="Kuhn J.M.M."/>
            <person name="Haberer G."/>
            <person name="Tellier A."/>
        </authorList>
    </citation>
    <scope>NUCLEOTIDE SEQUENCE</scope>
    <source>
        <tissue evidence="1">Mature leaves</tissue>
    </source>
</reference>
<dbReference type="AlphaFoldDB" id="A0A6N2AQA6"/>
<accession>A0A6N2AQA6</accession>
<sequence length="103" mass="11751">MSSKREGICSRCRNFVNTKCSRHWKASSVTFHSRKERSCSFKNLRRRKCSLVTFHTLELMETCSSLSTTSSGRVEISSRLDMQPLDSVNFLRLGGNFSLRVPG</sequence>
<name>A0A6N2AQA6_SOLCI</name>
<gene>
    <name evidence="1" type="ORF">EJD97_024900</name>
</gene>
<proteinExistence type="predicted"/>
<organism evidence="1">
    <name type="scientific">Solanum chilense</name>
    <name type="common">Tomato</name>
    <name type="synonym">Lycopersicon chilense</name>
    <dbReference type="NCBI Taxonomy" id="4083"/>
    <lineage>
        <taxon>Eukaryota</taxon>
        <taxon>Viridiplantae</taxon>
        <taxon>Streptophyta</taxon>
        <taxon>Embryophyta</taxon>
        <taxon>Tracheophyta</taxon>
        <taxon>Spermatophyta</taxon>
        <taxon>Magnoliopsida</taxon>
        <taxon>eudicotyledons</taxon>
        <taxon>Gunneridae</taxon>
        <taxon>Pentapetalae</taxon>
        <taxon>asterids</taxon>
        <taxon>lamiids</taxon>
        <taxon>Solanales</taxon>
        <taxon>Solanaceae</taxon>
        <taxon>Solanoideae</taxon>
        <taxon>Solaneae</taxon>
        <taxon>Solanum</taxon>
        <taxon>Solanum subgen. Lycopersicon</taxon>
    </lineage>
</organism>